<evidence type="ECO:0000256" key="5">
    <source>
        <dbReference type="ARBA" id="ARBA00022490"/>
    </source>
</evidence>
<feature type="domain" description="R3H" evidence="11">
    <location>
        <begin position="486"/>
        <end position="548"/>
    </location>
</feature>
<feature type="region of interest" description="Disordered" evidence="9">
    <location>
        <begin position="128"/>
        <end position="281"/>
    </location>
</feature>
<dbReference type="Gene3D" id="3.30.1370.50">
    <property type="entry name" value="R3H-like domain"/>
    <property type="match status" value="1"/>
</dbReference>
<dbReference type="SUPFAM" id="SSF82708">
    <property type="entry name" value="R3H domain"/>
    <property type="match status" value="1"/>
</dbReference>
<keyword evidence="5" id="KW-0963">Cytoplasm</keyword>
<evidence type="ECO:0000256" key="2">
    <source>
        <dbReference type="ARBA" id="ARBA00004496"/>
    </source>
</evidence>
<dbReference type="Proteomes" id="UP001174936">
    <property type="component" value="Unassembled WGS sequence"/>
</dbReference>
<dbReference type="PROSITE" id="PS51061">
    <property type="entry name" value="R3H"/>
    <property type="match status" value="1"/>
</dbReference>
<evidence type="ECO:0000256" key="8">
    <source>
        <dbReference type="ARBA" id="ARBA00023242"/>
    </source>
</evidence>
<dbReference type="InterPro" id="IPR051189">
    <property type="entry name" value="Splicing_assoc_domain"/>
</dbReference>
<accession>A0AA39YA89</accession>
<keyword evidence="6" id="KW-0507">mRNA processing</keyword>
<evidence type="ECO:0000256" key="1">
    <source>
        <dbReference type="ARBA" id="ARBA00004123"/>
    </source>
</evidence>
<protein>
    <recommendedName>
        <fullName evidence="4">Protein SQS1</fullName>
    </recommendedName>
</protein>
<dbReference type="Pfam" id="PF01585">
    <property type="entry name" value="G-patch"/>
    <property type="match status" value="1"/>
</dbReference>
<name>A0AA39YA89_9PEZI</name>
<evidence type="ECO:0000313" key="12">
    <source>
        <dbReference type="EMBL" id="KAK0648828.1"/>
    </source>
</evidence>
<proteinExistence type="inferred from homology"/>
<dbReference type="GO" id="GO:0006397">
    <property type="term" value="P:mRNA processing"/>
    <property type="evidence" value="ECO:0007669"/>
    <property type="project" value="UniProtKB-KW"/>
</dbReference>
<feature type="compositionally biased region" description="Basic and acidic residues" evidence="9">
    <location>
        <begin position="441"/>
        <end position="465"/>
    </location>
</feature>
<dbReference type="InterPro" id="IPR001374">
    <property type="entry name" value="R3H_dom"/>
</dbReference>
<evidence type="ECO:0000256" key="9">
    <source>
        <dbReference type="SAM" id="MobiDB-lite"/>
    </source>
</evidence>
<feature type="region of interest" description="Disordered" evidence="9">
    <location>
        <begin position="60"/>
        <end position="105"/>
    </location>
</feature>
<feature type="region of interest" description="Disordered" evidence="9">
    <location>
        <begin position="416"/>
        <end position="468"/>
    </location>
</feature>
<evidence type="ECO:0000256" key="3">
    <source>
        <dbReference type="ARBA" id="ARBA00010306"/>
    </source>
</evidence>
<reference evidence="12" key="1">
    <citation type="submission" date="2023-06" db="EMBL/GenBank/DDBJ databases">
        <title>Genome-scale phylogeny and comparative genomics of the fungal order Sordariales.</title>
        <authorList>
            <consortium name="Lawrence Berkeley National Laboratory"/>
            <person name="Hensen N."/>
            <person name="Bonometti L."/>
            <person name="Westerberg I."/>
            <person name="Brannstrom I.O."/>
            <person name="Guillou S."/>
            <person name="Cros-Aarteil S."/>
            <person name="Calhoun S."/>
            <person name="Haridas S."/>
            <person name="Kuo A."/>
            <person name="Mondo S."/>
            <person name="Pangilinan J."/>
            <person name="Riley R."/>
            <person name="Labutti K."/>
            <person name="Andreopoulos B."/>
            <person name="Lipzen A."/>
            <person name="Chen C."/>
            <person name="Yanf M."/>
            <person name="Daum C."/>
            <person name="Ng V."/>
            <person name="Clum A."/>
            <person name="Steindorff A."/>
            <person name="Ohm R."/>
            <person name="Martin F."/>
            <person name="Silar P."/>
            <person name="Natvig D."/>
            <person name="Lalanne C."/>
            <person name="Gautier V."/>
            <person name="Ament-Velasquez S.L."/>
            <person name="Kruys A."/>
            <person name="Hutchinson M.I."/>
            <person name="Powell A.J."/>
            <person name="Barry K."/>
            <person name="Miller A.N."/>
            <person name="Grigoriev I.V."/>
            <person name="Debuchy R."/>
            <person name="Gladieux P."/>
            <person name="Thoren M.H."/>
            <person name="Johannesson H."/>
        </authorList>
    </citation>
    <scope>NUCLEOTIDE SEQUENCE</scope>
    <source>
        <strain evidence="12">SMH2532-1</strain>
    </source>
</reference>
<comment type="subcellular location">
    <subcellularLocation>
        <location evidence="2">Cytoplasm</location>
    </subcellularLocation>
    <subcellularLocation>
        <location evidence="1">Nucleus</location>
    </subcellularLocation>
</comment>
<dbReference type="SMART" id="SM00393">
    <property type="entry name" value="R3H"/>
    <property type="match status" value="1"/>
</dbReference>
<feature type="compositionally biased region" description="Polar residues" evidence="9">
    <location>
        <begin position="378"/>
        <end position="391"/>
    </location>
</feature>
<dbReference type="InterPro" id="IPR036867">
    <property type="entry name" value="R3H_dom_sf"/>
</dbReference>
<evidence type="ECO:0000313" key="13">
    <source>
        <dbReference type="Proteomes" id="UP001174936"/>
    </source>
</evidence>
<dbReference type="AlphaFoldDB" id="A0AA39YA89"/>
<feature type="compositionally biased region" description="Acidic residues" evidence="9">
    <location>
        <begin position="272"/>
        <end position="281"/>
    </location>
</feature>
<dbReference type="CDD" id="cd02646">
    <property type="entry name" value="R3H_G-patch"/>
    <property type="match status" value="1"/>
</dbReference>
<comment type="similarity">
    <text evidence="3">Belongs to the SQS1 family.</text>
</comment>
<dbReference type="InterPro" id="IPR000467">
    <property type="entry name" value="G_patch_dom"/>
</dbReference>
<keyword evidence="8" id="KW-0539">Nucleus</keyword>
<evidence type="ECO:0000256" key="4">
    <source>
        <dbReference type="ARBA" id="ARBA00018964"/>
    </source>
</evidence>
<dbReference type="Pfam" id="PF01424">
    <property type="entry name" value="R3H"/>
    <property type="match status" value="1"/>
</dbReference>
<feature type="compositionally biased region" description="Basic and acidic residues" evidence="9">
    <location>
        <begin position="61"/>
        <end position="85"/>
    </location>
</feature>
<evidence type="ECO:0000256" key="7">
    <source>
        <dbReference type="ARBA" id="ARBA00023187"/>
    </source>
</evidence>
<feature type="region of interest" description="Disordered" evidence="9">
    <location>
        <begin position="314"/>
        <end position="338"/>
    </location>
</feature>
<evidence type="ECO:0000259" key="10">
    <source>
        <dbReference type="PROSITE" id="PS50174"/>
    </source>
</evidence>
<evidence type="ECO:0000256" key="6">
    <source>
        <dbReference type="ARBA" id="ARBA00022664"/>
    </source>
</evidence>
<dbReference type="PROSITE" id="PS50174">
    <property type="entry name" value="G_PATCH"/>
    <property type="match status" value="1"/>
</dbReference>
<keyword evidence="13" id="KW-1185">Reference proteome</keyword>
<dbReference type="GO" id="GO:0008380">
    <property type="term" value="P:RNA splicing"/>
    <property type="evidence" value="ECO:0007669"/>
    <property type="project" value="UniProtKB-KW"/>
</dbReference>
<gene>
    <name evidence="12" type="ORF">B0T16DRAFT_326199</name>
</gene>
<dbReference type="GO" id="GO:0003676">
    <property type="term" value="F:nucleic acid binding"/>
    <property type="evidence" value="ECO:0007669"/>
    <property type="project" value="UniProtKB-UniRule"/>
</dbReference>
<organism evidence="12 13">
    <name type="scientific">Cercophora newfieldiana</name>
    <dbReference type="NCBI Taxonomy" id="92897"/>
    <lineage>
        <taxon>Eukaryota</taxon>
        <taxon>Fungi</taxon>
        <taxon>Dikarya</taxon>
        <taxon>Ascomycota</taxon>
        <taxon>Pezizomycotina</taxon>
        <taxon>Sordariomycetes</taxon>
        <taxon>Sordariomycetidae</taxon>
        <taxon>Sordariales</taxon>
        <taxon>Lasiosphaeriaceae</taxon>
        <taxon>Cercophora</taxon>
    </lineage>
</organism>
<dbReference type="GO" id="GO:0005737">
    <property type="term" value="C:cytoplasm"/>
    <property type="evidence" value="ECO:0007669"/>
    <property type="project" value="UniProtKB-SubCell"/>
</dbReference>
<feature type="region of interest" description="Disordered" evidence="9">
    <location>
        <begin position="373"/>
        <end position="393"/>
    </location>
</feature>
<dbReference type="InterPro" id="IPR034082">
    <property type="entry name" value="R3H_G-patch"/>
</dbReference>
<dbReference type="GO" id="GO:0005634">
    <property type="term" value="C:nucleus"/>
    <property type="evidence" value="ECO:0007669"/>
    <property type="project" value="UniProtKB-SubCell"/>
</dbReference>
<evidence type="ECO:0000259" key="11">
    <source>
        <dbReference type="PROSITE" id="PS51061"/>
    </source>
</evidence>
<dbReference type="SMART" id="SM00443">
    <property type="entry name" value="G_patch"/>
    <property type="match status" value="1"/>
</dbReference>
<sequence length="662" mass="72680">MVCLAVTHSSCRDWPNPRLTSLGFTMRDEARNTASHEPLWAQTTKLRQKPVVFVSAGYIDPLKENKSPDSGPEDKPPDSDLENKSPDGGVGGLEGSEEDAHAPDAVEETQAQVAITLQASALQISTLGQEASKPDPLTPDESTEDRNNGVEGQDGTTGPSALFFFDLEGDKTMRPGQLPPPEIPTRQSEAEESDSSEDIILFRGRTVKGQDNLPSSGQHKYHGKRHEFVATRLEAGTSTEKAPQSRQGHSQSSKSRQVQPKAPGRHPQVTEESGEVDDEDAILADYIANMANDSDDDLLTSQLRALSQRELGGDHGAFEISSDSEASEANEDKELQDAGFVCDDPELDEQMEMDDETLARLLAKQELLGVDSDGFPVSSGSYGRTGQSSTAYRPKKRYANNDSVIDAFDDLDLASWTPPPEIRRRRKQPPAFNVSDSELESALRKAWERDRERKKNRKMEREARRASGLLGRNVNPDDLRVKYQEGMKLEDMKYELLIFLTGTTETIQFPPMDKEARKTLHELAGKFKIKSQSTGSGDQRRPVLFRTKRTVKYSENRFDDAEAHVNEAAARIGRKYFHRLDAKGKGQARGGGGGGRGGFGALRYRDGEIAGASVPELGQENKGRTMLEKTGWAKGMGLGSLDNKGILEPVVQVIKTSKAGLG</sequence>
<keyword evidence="7" id="KW-0508">mRNA splicing</keyword>
<dbReference type="PANTHER" id="PTHR14195">
    <property type="entry name" value="G PATCH DOMAIN CONTAINING PROTEIN 2"/>
    <property type="match status" value="1"/>
</dbReference>
<feature type="compositionally biased region" description="Polar residues" evidence="9">
    <location>
        <begin position="236"/>
        <end position="258"/>
    </location>
</feature>
<feature type="domain" description="G-patch" evidence="10">
    <location>
        <begin position="619"/>
        <end position="662"/>
    </location>
</feature>
<dbReference type="EMBL" id="JAULSV010000003">
    <property type="protein sequence ID" value="KAK0648828.1"/>
    <property type="molecule type" value="Genomic_DNA"/>
</dbReference>
<comment type="caution">
    <text evidence="12">The sequence shown here is derived from an EMBL/GenBank/DDBJ whole genome shotgun (WGS) entry which is preliminary data.</text>
</comment>